<dbReference type="InterPro" id="IPR050250">
    <property type="entry name" value="Macrolide_Exporter_MacB"/>
</dbReference>
<keyword evidence="2" id="KW-1003">Cell membrane</keyword>
<sequence length="987" mass="102914">MGYRRALLTRWSQRDRLTVLVIAVTVAFLTGTALLVLAIGGQTTAIAAEFDSPGSITYVEAPTDMRPTEDVVVLPVAQVEQAGVTSATVVGPPSAAQSSSWLPEQQVPSATESVTRGDITSEQTVRLAGPNQSLTLTVTPRKETSLVSPQWYVANASVVSQLGQTGAFVLHNGEAGSVGSPLVSALRFFITGTQQALNVLTVIAGGGAVLVGVTVYSVTRMSVRDRLTTIRTIRATGATATSVLSLFALRSCLLTSVGVALGYAIGTIVPSMAVNLAVALGVPLSLPIAVTVTASQLLAPLFGVIIAVGGLAGGLAAWSTVRQPPAHITTTTTPKHESPPNQDSTLRSRLSPSLLGWRALIPTTATLAVFIAFVILTASIAGVVGAFAAADSATITESGSVHPATSTVPTSYADPLRARGINASPEILLFETYANRPLPARGANFSAFAAVSGAALTTGHQPQSVDEAVIGEDLAQSHNIRVGETVTLGGSTQPAFTRVTIVGTFAASGPYDDQLLVSLPTARHLAGKSDGTVHFIRADRLPTTEQAMPTGVSVTDLQAPTAVAEGEPFTVNITVRNDALSRENHSLTVQYRNQTATQELTLQASGQQTVTQQFPAGSQGNYSLTVDNESRTIQVVSSQTARISNLPERAPPTSAPLVQARTIQGTPLTNATVLIGAQRVQTNASGYVRLPLDSPGEYSPRIEGRPTLTRNSITVEQGARKTFVTDLRVRPRSPSAVTQPTAHLVIYNPWNETLTQKITVRGAGKQTTDSVTLSPEMQATRTMTLPRRTAGTYSVEATTARDTLARTNYTVVSDERLAAAIASSGRTGTTGIGQAVEVAFGNFQLVLPTLVVLAGIMTIGGTTATFAQTVHARRQTVGIYRATGATPGEILKIILGDALRIGFLATALATIIAVSALAVLDTLGLLVVFGVRLSSLPDATVFFAVWGGSLFITLLGTVFATLSLITVPPVTLLSALQPRVPGSDADE</sequence>
<keyword evidence="3 8" id="KW-0812">Transmembrane</keyword>
<feature type="domain" description="ABC3 transporter permease C-terminal" evidence="9">
    <location>
        <begin position="202"/>
        <end position="323"/>
    </location>
</feature>
<keyword evidence="5 8" id="KW-0472">Membrane</keyword>
<comment type="subcellular location">
    <subcellularLocation>
        <location evidence="1">Cell membrane</location>
        <topology evidence="1">Multi-pass membrane protein</topology>
    </subcellularLocation>
</comment>
<evidence type="ECO:0000256" key="3">
    <source>
        <dbReference type="ARBA" id="ARBA00022692"/>
    </source>
</evidence>
<proteinExistence type="inferred from homology"/>
<feature type="transmembrane region" description="Helical" evidence="8">
    <location>
        <begin position="941"/>
        <end position="967"/>
    </location>
</feature>
<feature type="compositionally biased region" description="Polar residues" evidence="7">
    <location>
        <begin position="328"/>
        <end position="343"/>
    </location>
</feature>
<feature type="region of interest" description="Disordered" evidence="7">
    <location>
        <begin position="95"/>
        <end position="118"/>
    </location>
</feature>
<dbReference type="AlphaFoldDB" id="A0A1H8WRK5"/>
<protein>
    <submittedName>
        <fullName evidence="10">FtsX-like permease family protein</fullName>
    </submittedName>
</protein>
<evidence type="ECO:0000313" key="11">
    <source>
        <dbReference type="Proteomes" id="UP000199126"/>
    </source>
</evidence>
<dbReference type="InterPro" id="IPR003838">
    <property type="entry name" value="ABC3_permease_C"/>
</dbReference>
<keyword evidence="4 8" id="KW-1133">Transmembrane helix</keyword>
<feature type="transmembrane region" description="Helical" evidence="8">
    <location>
        <begin position="901"/>
        <end position="929"/>
    </location>
</feature>
<evidence type="ECO:0000256" key="4">
    <source>
        <dbReference type="ARBA" id="ARBA00022989"/>
    </source>
</evidence>
<organism evidence="10 11">
    <name type="scientific">Halogranum amylolyticum</name>
    <dbReference type="NCBI Taxonomy" id="660520"/>
    <lineage>
        <taxon>Archaea</taxon>
        <taxon>Methanobacteriati</taxon>
        <taxon>Methanobacteriota</taxon>
        <taxon>Stenosarchaea group</taxon>
        <taxon>Halobacteria</taxon>
        <taxon>Halobacteriales</taxon>
        <taxon>Haloferacaceae</taxon>
    </lineage>
</organism>
<evidence type="ECO:0000256" key="1">
    <source>
        <dbReference type="ARBA" id="ARBA00004651"/>
    </source>
</evidence>
<gene>
    <name evidence="10" type="ORF">SAMN04487948_1394</name>
</gene>
<reference evidence="11" key="1">
    <citation type="submission" date="2016-10" db="EMBL/GenBank/DDBJ databases">
        <authorList>
            <person name="Varghese N."/>
            <person name="Submissions S."/>
        </authorList>
    </citation>
    <scope>NUCLEOTIDE SEQUENCE [LARGE SCALE GENOMIC DNA]</scope>
    <source>
        <strain evidence="11">CGMCC 1.10121</strain>
    </source>
</reference>
<feature type="transmembrane region" description="Helical" evidence="8">
    <location>
        <begin position="367"/>
        <end position="390"/>
    </location>
</feature>
<keyword evidence="11" id="KW-1185">Reference proteome</keyword>
<evidence type="ECO:0000256" key="7">
    <source>
        <dbReference type="SAM" id="MobiDB-lite"/>
    </source>
</evidence>
<feature type="transmembrane region" description="Helical" evidence="8">
    <location>
        <begin position="297"/>
        <end position="318"/>
    </location>
</feature>
<evidence type="ECO:0000259" key="9">
    <source>
        <dbReference type="Pfam" id="PF02687"/>
    </source>
</evidence>
<dbReference type="Proteomes" id="UP000199126">
    <property type="component" value="Unassembled WGS sequence"/>
</dbReference>
<evidence type="ECO:0000313" key="10">
    <source>
        <dbReference type="EMBL" id="SEP30295.1"/>
    </source>
</evidence>
<dbReference type="PANTHER" id="PTHR30572">
    <property type="entry name" value="MEMBRANE COMPONENT OF TRANSPORTER-RELATED"/>
    <property type="match status" value="1"/>
</dbReference>
<dbReference type="EMBL" id="FODV01000039">
    <property type="protein sequence ID" value="SEP30295.1"/>
    <property type="molecule type" value="Genomic_DNA"/>
</dbReference>
<evidence type="ECO:0000256" key="8">
    <source>
        <dbReference type="SAM" id="Phobius"/>
    </source>
</evidence>
<dbReference type="GO" id="GO:0005886">
    <property type="term" value="C:plasma membrane"/>
    <property type="evidence" value="ECO:0007669"/>
    <property type="project" value="UniProtKB-SubCell"/>
</dbReference>
<accession>A0A1H8WRK5</accession>
<dbReference type="Pfam" id="PF02687">
    <property type="entry name" value="FtsX"/>
    <property type="match status" value="2"/>
</dbReference>
<dbReference type="GO" id="GO:0022857">
    <property type="term" value="F:transmembrane transporter activity"/>
    <property type="evidence" value="ECO:0007669"/>
    <property type="project" value="TreeGrafter"/>
</dbReference>
<evidence type="ECO:0000256" key="2">
    <source>
        <dbReference type="ARBA" id="ARBA00022475"/>
    </source>
</evidence>
<comment type="similarity">
    <text evidence="6">Belongs to the ABC-4 integral membrane protein family.</text>
</comment>
<feature type="region of interest" description="Disordered" evidence="7">
    <location>
        <begin position="326"/>
        <end position="347"/>
    </location>
</feature>
<feature type="transmembrane region" description="Helical" evidence="8">
    <location>
        <begin position="196"/>
        <end position="219"/>
    </location>
</feature>
<name>A0A1H8WRK5_9EURY</name>
<evidence type="ECO:0000256" key="5">
    <source>
        <dbReference type="ARBA" id="ARBA00023136"/>
    </source>
</evidence>
<dbReference type="PANTHER" id="PTHR30572:SF4">
    <property type="entry name" value="ABC TRANSPORTER PERMEASE YTRF"/>
    <property type="match status" value="1"/>
</dbReference>
<feature type="domain" description="ABC3 transporter permease C-terminal" evidence="9">
    <location>
        <begin position="850"/>
        <end position="968"/>
    </location>
</feature>
<evidence type="ECO:0000256" key="6">
    <source>
        <dbReference type="ARBA" id="ARBA00038076"/>
    </source>
</evidence>